<gene>
    <name evidence="2" type="ORF">PPTS312_44480</name>
</gene>
<dbReference type="Proteomes" id="UP000464661">
    <property type="component" value="Chromosome"/>
</dbReference>
<keyword evidence="1" id="KW-0472">Membrane</keyword>
<evidence type="ECO:0000313" key="3">
    <source>
        <dbReference type="Proteomes" id="UP000464661"/>
    </source>
</evidence>
<feature type="transmembrane region" description="Helical" evidence="1">
    <location>
        <begin position="45"/>
        <end position="64"/>
    </location>
</feature>
<keyword evidence="1" id="KW-1133">Transmembrane helix</keyword>
<accession>A0A7U6REC8</accession>
<dbReference type="AlphaFoldDB" id="A0A7U6REC8"/>
<protein>
    <submittedName>
        <fullName evidence="2">Uncharacterized protein</fullName>
    </submittedName>
</protein>
<feature type="transmembrane region" description="Helical" evidence="1">
    <location>
        <begin position="84"/>
        <end position="108"/>
    </location>
</feature>
<reference evidence="2 3" key="1">
    <citation type="submission" date="2020-01" db="EMBL/GenBank/DDBJ databases">
        <title>Complete Genome Sequence of Pseudomonas putida Strain TS312, Harboring the HdtS type N-acyl-homoserine Lactone Synthase, Isolated from a Paper Mill.</title>
        <authorList>
            <person name="Hosoe A."/>
            <person name="Suenaga T."/>
            <person name="Sugi T."/>
            <person name="Izumi T."/>
            <person name="Nagai N."/>
            <person name="Terada A."/>
        </authorList>
    </citation>
    <scope>NUCLEOTIDE SEQUENCE [LARGE SCALE GENOMIC DNA]</scope>
    <source>
        <strain evidence="2 3">TS312</strain>
    </source>
</reference>
<name>A0A7U6REC8_PSEPU</name>
<sequence>MLDAPNFDPRMPWSFERVAEDYSCKLAVIGKGLFWGGGAIFLAPLTQWTALGLGVALMGIAFLLGRAYNQHVQEFLKRTSLPELIKIFAPTWRFMLMTTLLIGVGIGLNEWSVFAEYKQMFIGLLVSGGMLDMAKHLVAK</sequence>
<dbReference type="EMBL" id="AP022324">
    <property type="protein sequence ID" value="BBU46533.1"/>
    <property type="molecule type" value="Genomic_DNA"/>
</dbReference>
<proteinExistence type="predicted"/>
<keyword evidence="1" id="KW-0812">Transmembrane</keyword>
<evidence type="ECO:0000256" key="1">
    <source>
        <dbReference type="SAM" id="Phobius"/>
    </source>
</evidence>
<organism evidence="2 3">
    <name type="scientific">Pseudomonas putida</name>
    <name type="common">Arthrobacter siderocapsulatus</name>
    <dbReference type="NCBI Taxonomy" id="303"/>
    <lineage>
        <taxon>Bacteria</taxon>
        <taxon>Pseudomonadati</taxon>
        <taxon>Pseudomonadota</taxon>
        <taxon>Gammaproteobacteria</taxon>
        <taxon>Pseudomonadales</taxon>
        <taxon>Pseudomonadaceae</taxon>
        <taxon>Pseudomonas</taxon>
    </lineage>
</organism>
<evidence type="ECO:0000313" key="2">
    <source>
        <dbReference type="EMBL" id="BBU46533.1"/>
    </source>
</evidence>